<evidence type="ECO:0000313" key="3">
    <source>
        <dbReference type="Proteomes" id="UP001596137"/>
    </source>
</evidence>
<evidence type="ECO:0000256" key="1">
    <source>
        <dbReference type="SAM" id="MobiDB-lite"/>
    </source>
</evidence>
<dbReference type="EMBL" id="JBHSRF010000068">
    <property type="protein sequence ID" value="MFC6085738.1"/>
    <property type="molecule type" value="Genomic_DNA"/>
</dbReference>
<gene>
    <name evidence="2" type="ORF">ACFP1K_31545</name>
</gene>
<protein>
    <submittedName>
        <fullName evidence="2">Uncharacterized protein</fullName>
    </submittedName>
</protein>
<dbReference type="Proteomes" id="UP001596137">
    <property type="component" value="Unassembled WGS sequence"/>
</dbReference>
<evidence type="ECO:0000313" key="2">
    <source>
        <dbReference type="EMBL" id="MFC6085738.1"/>
    </source>
</evidence>
<name>A0ABW1NQV9_9ACTN</name>
<keyword evidence="3" id="KW-1185">Reference proteome</keyword>
<comment type="caution">
    <text evidence="2">The sequence shown here is derived from an EMBL/GenBank/DDBJ whole genome shotgun (WGS) entry which is preliminary data.</text>
</comment>
<reference evidence="3" key="1">
    <citation type="journal article" date="2019" name="Int. J. Syst. Evol. Microbiol.">
        <title>The Global Catalogue of Microorganisms (GCM) 10K type strain sequencing project: providing services to taxonomists for standard genome sequencing and annotation.</title>
        <authorList>
            <consortium name="The Broad Institute Genomics Platform"/>
            <consortium name="The Broad Institute Genome Sequencing Center for Infectious Disease"/>
            <person name="Wu L."/>
            <person name="Ma J."/>
        </authorList>
    </citation>
    <scope>NUCLEOTIDE SEQUENCE [LARGE SCALE GENOMIC DNA]</scope>
    <source>
        <strain evidence="3">JCM 30346</strain>
    </source>
</reference>
<feature type="region of interest" description="Disordered" evidence="1">
    <location>
        <begin position="13"/>
        <end position="40"/>
    </location>
</feature>
<dbReference type="RefSeq" id="WP_380760194.1">
    <property type="nucleotide sequence ID" value="NZ_JBHSRF010000068.1"/>
</dbReference>
<accession>A0ABW1NQV9</accession>
<sequence length="40" mass="4798">MMYDMYPWDRPEEHHHYDEEAPDPVQTALDRRDNGGAPVR</sequence>
<proteinExistence type="predicted"/>
<organism evidence="2 3">
    <name type="scientific">Sphaerisporangium aureirubrum</name>
    <dbReference type="NCBI Taxonomy" id="1544736"/>
    <lineage>
        <taxon>Bacteria</taxon>
        <taxon>Bacillati</taxon>
        <taxon>Actinomycetota</taxon>
        <taxon>Actinomycetes</taxon>
        <taxon>Streptosporangiales</taxon>
        <taxon>Streptosporangiaceae</taxon>
        <taxon>Sphaerisporangium</taxon>
    </lineage>
</organism>